<evidence type="ECO:0000313" key="5">
    <source>
        <dbReference type="Proteomes" id="UP000324832"/>
    </source>
</evidence>
<dbReference type="SUPFAM" id="SSF52540">
    <property type="entry name" value="P-loop containing nucleoside triphosphate hydrolases"/>
    <property type="match status" value="1"/>
</dbReference>
<dbReference type="InterPro" id="IPR003439">
    <property type="entry name" value="ABC_transporter-like_ATP-bd"/>
</dbReference>
<gene>
    <name evidence="4" type="ORF">LSINAPIS_LOCUS10028</name>
</gene>
<organism evidence="4 5">
    <name type="scientific">Leptidea sinapis</name>
    <dbReference type="NCBI Taxonomy" id="189913"/>
    <lineage>
        <taxon>Eukaryota</taxon>
        <taxon>Metazoa</taxon>
        <taxon>Ecdysozoa</taxon>
        <taxon>Arthropoda</taxon>
        <taxon>Hexapoda</taxon>
        <taxon>Insecta</taxon>
        <taxon>Pterygota</taxon>
        <taxon>Neoptera</taxon>
        <taxon>Endopterygota</taxon>
        <taxon>Lepidoptera</taxon>
        <taxon>Glossata</taxon>
        <taxon>Ditrysia</taxon>
        <taxon>Papilionoidea</taxon>
        <taxon>Pieridae</taxon>
        <taxon>Dismorphiinae</taxon>
        <taxon>Leptidea</taxon>
    </lineage>
</organism>
<dbReference type="PANTHER" id="PTHR19229:SF250">
    <property type="entry name" value="ABC TRANSPORTER DOMAIN-CONTAINING PROTEIN-RELATED"/>
    <property type="match status" value="1"/>
</dbReference>
<sequence length="276" mass="31180">MMDVKDKVNAVAWFFLLLVSYTVPPHTFTDASVQATFVARLNALCRRNRHLCPAMIPEPGMDVNKCCVLKEDPRCYFCFDEYSPAPMMLVLVVQTIVFMTLVILTEYGLFNSVIDHVSNMNYKARPPPVGDDIVAAERAYVTKAIEQPDPNKDAMLVNDLHKRYSCFRVCNAVKGISFSVKKGECFGLLGVNGAGKSTTFKMLVGEECSTRGRVYANGYFARQHYNKYLQSLGYCPQFFGLDDFLTGNDNLKLILTLRGLNNDDVRTEQQFWVEVV</sequence>
<evidence type="ECO:0000259" key="3">
    <source>
        <dbReference type="Pfam" id="PF00005"/>
    </source>
</evidence>
<dbReference type="AlphaFoldDB" id="A0A5E4QPR6"/>
<dbReference type="GO" id="GO:0005319">
    <property type="term" value="F:lipid transporter activity"/>
    <property type="evidence" value="ECO:0007669"/>
    <property type="project" value="TreeGrafter"/>
</dbReference>
<evidence type="ECO:0000256" key="2">
    <source>
        <dbReference type="SAM" id="SignalP"/>
    </source>
</evidence>
<keyword evidence="5" id="KW-1185">Reference proteome</keyword>
<keyword evidence="2" id="KW-0732">Signal</keyword>
<keyword evidence="1" id="KW-0472">Membrane</keyword>
<name>A0A5E4QPR6_9NEOP</name>
<protein>
    <recommendedName>
        <fullName evidence="3">ABC transporter domain-containing protein</fullName>
    </recommendedName>
</protein>
<evidence type="ECO:0000256" key="1">
    <source>
        <dbReference type="SAM" id="Phobius"/>
    </source>
</evidence>
<dbReference type="Gene3D" id="3.40.50.300">
    <property type="entry name" value="P-loop containing nucleotide triphosphate hydrolases"/>
    <property type="match status" value="1"/>
</dbReference>
<accession>A0A5E4QPR6</accession>
<dbReference type="InterPro" id="IPR027417">
    <property type="entry name" value="P-loop_NTPase"/>
</dbReference>
<dbReference type="PANTHER" id="PTHR19229">
    <property type="entry name" value="ATP-BINDING CASSETTE TRANSPORTER SUBFAMILY A ABCA"/>
    <property type="match status" value="1"/>
</dbReference>
<proteinExistence type="predicted"/>
<dbReference type="EMBL" id="FZQP02003967">
    <property type="protein sequence ID" value="VVC99086.1"/>
    <property type="molecule type" value="Genomic_DNA"/>
</dbReference>
<evidence type="ECO:0000313" key="4">
    <source>
        <dbReference type="EMBL" id="VVC99086.1"/>
    </source>
</evidence>
<dbReference type="GO" id="GO:0140359">
    <property type="term" value="F:ABC-type transporter activity"/>
    <property type="evidence" value="ECO:0007669"/>
    <property type="project" value="InterPro"/>
</dbReference>
<feature type="transmembrane region" description="Helical" evidence="1">
    <location>
        <begin position="87"/>
        <end position="110"/>
    </location>
</feature>
<feature type="chain" id="PRO_5023100888" description="ABC transporter domain-containing protein" evidence="2">
    <location>
        <begin position="30"/>
        <end position="276"/>
    </location>
</feature>
<dbReference type="Pfam" id="PF00005">
    <property type="entry name" value="ABC_tran"/>
    <property type="match status" value="1"/>
</dbReference>
<feature type="domain" description="ABC transporter" evidence="3">
    <location>
        <begin position="174"/>
        <end position="265"/>
    </location>
</feature>
<dbReference type="GO" id="GO:0016887">
    <property type="term" value="F:ATP hydrolysis activity"/>
    <property type="evidence" value="ECO:0007669"/>
    <property type="project" value="InterPro"/>
</dbReference>
<keyword evidence="1" id="KW-1133">Transmembrane helix</keyword>
<dbReference type="GO" id="GO:0005524">
    <property type="term" value="F:ATP binding"/>
    <property type="evidence" value="ECO:0007669"/>
    <property type="project" value="InterPro"/>
</dbReference>
<dbReference type="Proteomes" id="UP000324832">
    <property type="component" value="Unassembled WGS sequence"/>
</dbReference>
<keyword evidence="1" id="KW-0812">Transmembrane</keyword>
<dbReference type="InterPro" id="IPR026082">
    <property type="entry name" value="ABCA"/>
</dbReference>
<feature type="signal peptide" evidence="2">
    <location>
        <begin position="1"/>
        <end position="29"/>
    </location>
</feature>
<reference evidence="4 5" key="1">
    <citation type="submission" date="2017-07" db="EMBL/GenBank/DDBJ databases">
        <authorList>
            <person name="Talla V."/>
            <person name="Backstrom N."/>
        </authorList>
    </citation>
    <scope>NUCLEOTIDE SEQUENCE [LARGE SCALE GENOMIC DNA]</scope>
</reference>
<dbReference type="GO" id="GO:0016020">
    <property type="term" value="C:membrane"/>
    <property type="evidence" value="ECO:0007669"/>
    <property type="project" value="InterPro"/>
</dbReference>